<evidence type="ECO:0000313" key="2">
    <source>
        <dbReference type="EMBL" id="KAK5979495.1"/>
    </source>
</evidence>
<name>A0AAN8FY65_TRICO</name>
<gene>
    <name evidence="2" type="ORF">GCK32_020907</name>
</gene>
<feature type="compositionally biased region" description="Polar residues" evidence="1">
    <location>
        <begin position="1"/>
        <end position="21"/>
    </location>
</feature>
<proteinExistence type="predicted"/>
<dbReference type="AlphaFoldDB" id="A0AAN8FY65"/>
<dbReference type="Proteomes" id="UP001331761">
    <property type="component" value="Unassembled WGS sequence"/>
</dbReference>
<protein>
    <submittedName>
        <fullName evidence="2">Uncharacterized protein</fullName>
    </submittedName>
</protein>
<organism evidence="2 3">
    <name type="scientific">Trichostrongylus colubriformis</name>
    <name type="common">Black scour worm</name>
    <dbReference type="NCBI Taxonomy" id="6319"/>
    <lineage>
        <taxon>Eukaryota</taxon>
        <taxon>Metazoa</taxon>
        <taxon>Ecdysozoa</taxon>
        <taxon>Nematoda</taxon>
        <taxon>Chromadorea</taxon>
        <taxon>Rhabditida</taxon>
        <taxon>Rhabditina</taxon>
        <taxon>Rhabditomorpha</taxon>
        <taxon>Strongyloidea</taxon>
        <taxon>Trichostrongylidae</taxon>
        <taxon>Trichostrongylus</taxon>
    </lineage>
</organism>
<evidence type="ECO:0000313" key="3">
    <source>
        <dbReference type="Proteomes" id="UP001331761"/>
    </source>
</evidence>
<feature type="region of interest" description="Disordered" evidence="1">
    <location>
        <begin position="1"/>
        <end position="45"/>
    </location>
</feature>
<comment type="caution">
    <text evidence="2">The sequence shown here is derived from an EMBL/GenBank/DDBJ whole genome shotgun (WGS) entry which is preliminary data.</text>
</comment>
<accession>A0AAN8FY65</accession>
<sequence>MEMDQESQQPVAQDDVTTAKQESVIHAPPTVPGFSTPQQSRSVTDMTDLTKTFTRRAAMPAKDISPVLDNSVKADGVSPRN</sequence>
<feature type="region of interest" description="Disordered" evidence="1">
    <location>
        <begin position="60"/>
        <end position="81"/>
    </location>
</feature>
<reference evidence="2 3" key="1">
    <citation type="submission" date="2019-10" db="EMBL/GenBank/DDBJ databases">
        <title>Assembly and Annotation for the nematode Trichostrongylus colubriformis.</title>
        <authorList>
            <person name="Martin J."/>
        </authorList>
    </citation>
    <scope>NUCLEOTIDE SEQUENCE [LARGE SCALE GENOMIC DNA]</scope>
    <source>
        <strain evidence="2">G859</strain>
        <tissue evidence="2">Whole worm</tissue>
    </source>
</reference>
<evidence type="ECO:0000256" key="1">
    <source>
        <dbReference type="SAM" id="MobiDB-lite"/>
    </source>
</evidence>
<keyword evidence="3" id="KW-1185">Reference proteome</keyword>
<dbReference type="EMBL" id="WIXE01008320">
    <property type="protein sequence ID" value="KAK5979495.1"/>
    <property type="molecule type" value="Genomic_DNA"/>
</dbReference>
<feature type="compositionally biased region" description="Polar residues" evidence="1">
    <location>
        <begin position="33"/>
        <end position="45"/>
    </location>
</feature>